<proteinExistence type="predicted"/>
<dbReference type="AlphaFoldDB" id="D6TCE5"/>
<gene>
    <name evidence="1" type="ORF">Krac_11552</name>
</gene>
<dbReference type="InParanoid" id="D6TCE5"/>
<dbReference type="Proteomes" id="UP000004508">
    <property type="component" value="Unassembled WGS sequence"/>
</dbReference>
<evidence type="ECO:0000313" key="2">
    <source>
        <dbReference type="Proteomes" id="UP000004508"/>
    </source>
</evidence>
<protein>
    <submittedName>
        <fullName evidence="1">Uncharacterized protein</fullName>
    </submittedName>
</protein>
<comment type="caution">
    <text evidence="1">The sequence shown here is derived from an EMBL/GenBank/DDBJ whole genome shotgun (WGS) entry which is preliminary data.</text>
</comment>
<dbReference type="EMBL" id="ADVG01000001">
    <property type="protein sequence ID" value="EFH89962.1"/>
    <property type="molecule type" value="Genomic_DNA"/>
</dbReference>
<reference evidence="1 2" key="1">
    <citation type="journal article" date="2011" name="Stand. Genomic Sci.">
        <title>Non-contiguous finished genome sequence and contextual data of the filamentous soil bacterium Ktedonobacter racemifer type strain (SOSP1-21).</title>
        <authorList>
            <person name="Chang Y.J."/>
            <person name="Land M."/>
            <person name="Hauser L."/>
            <person name="Chertkov O."/>
            <person name="Del Rio T.G."/>
            <person name="Nolan M."/>
            <person name="Copeland A."/>
            <person name="Tice H."/>
            <person name="Cheng J.F."/>
            <person name="Lucas S."/>
            <person name="Han C."/>
            <person name="Goodwin L."/>
            <person name="Pitluck S."/>
            <person name="Ivanova N."/>
            <person name="Ovchinikova G."/>
            <person name="Pati A."/>
            <person name="Chen A."/>
            <person name="Palaniappan K."/>
            <person name="Mavromatis K."/>
            <person name="Liolios K."/>
            <person name="Brettin T."/>
            <person name="Fiebig A."/>
            <person name="Rohde M."/>
            <person name="Abt B."/>
            <person name="Goker M."/>
            <person name="Detter J.C."/>
            <person name="Woyke T."/>
            <person name="Bristow J."/>
            <person name="Eisen J.A."/>
            <person name="Markowitz V."/>
            <person name="Hugenholtz P."/>
            <person name="Kyrpides N.C."/>
            <person name="Klenk H.P."/>
            <person name="Lapidus A."/>
        </authorList>
    </citation>
    <scope>NUCLEOTIDE SEQUENCE [LARGE SCALE GENOMIC DNA]</scope>
    <source>
        <strain evidence="2">DSM 44963</strain>
    </source>
</reference>
<sequence>MFIYVSACIVLNANESTMRIIDQSANESWKKVSKARIVAPTKVVYFQKFSVPSLRTYCSSLFSDLQIRVKETKHICSISSATYEVTLYIPRYV</sequence>
<keyword evidence="2" id="KW-1185">Reference proteome</keyword>
<name>D6TCE5_KTERA</name>
<organism evidence="1 2">
    <name type="scientific">Ktedonobacter racemifer DSM 44963</name>
    <dbReference type="NCBI Taxonomy" id="485913"/>
    <lineage>
        <taxon>Bacteria</taxon>
        <taxon>Bacillati</taxon>
        <taxon>Chloroflexota</taxon>
        <taxon>Ktedonobacteria</taxon>
        <taxon>Ktedonobacterales</taxon>
        <taxon>Ktedonobacteraceae</taxon>
        <taxon>Ktedonobacter</taxon>
    </lineage>
</organism>
<accession>D6TCE5</accession>
<evidence type="ECO:0000313" key="1">
    <source>
        <dbReference type="EMBL" id="EFH89962.1"/>
    </source>
</evidence>